<name>A0AAN6W3G2_9PEZI</name>
<dbReference type="EMBL" id="MU866269">
    <property type="protein sequence ID" value="KAK4174693.1"/>
    <property type="molecule type" value="Genomic_DNA"/>
</dbReference>
<organism evidence="1 2">
    <name type="scientific">Triangularia setosa</name>
    <dbReference type="NCBI Taxonomy" id="2587417"/>
    <lineage>
        <taxon>Eukaryota</taxon>
        <taxon>Fungi</taxon>
        <taxon>Dikarya</taxon>
        <taxon>Ascomycota</taxon>
        <taxon>Pezizomycotina</taxon>
        <taxon>Sordariomycetes</taxon>
        <taxon>Sordariomycetidae</taxon>
        <taxon>Sordariales</taxon>
        <taxon>Podosporaceae</taxon>
        <taxon>Triangularia</taxon>
    </lineage>
</organism>
<keyword evidence="2" id="KW-1185">Reference proteome</keyword>
<accession>A0AAN6W3G2</accession>
<proteinExistence type="predicted"/>
<sequence>MGLGVYDDPNYGCFIAPSDPDAAYDDNGYDKPEEDWLSLSREHTSGKRGFAIRDACWSFLGEALSPVPTPLD</sequence>
<dbReference type="AlphaFoldDB" id="A0AAN6W3G2"/>
<reference evidence="1" key="2">
    <citation type="submission" date="2023-05" db="EMBL/GenBank/DDBJ databases">
        <authorList>
            <consortium name="Lawrence Berkeley National Laboratory"/>
            <person name="Steindorff A."/>
            <person name="Hensen N."/>
            <person name="Bonometti L."/>
            <person name="Westerberg I."/>
            <person name="Brannstrom I.O."/>
            <person name="Guillou S."/>
            <person name="Cros-Aarteil S."/>
            <person name="Calhoun S."/>
            <person name="Haridas S."/>
            <person name="Kuo A."/>
            <person name="Mondo S."/>
            <person name="Pangilinan J."/>
            <person name="Riley R."/>
            <person name="Labutti K."/>
            <person name="Andreopoulos B."/>
            <person name="Lipzen A."/>
            <person name="Chen C."/>
            <person name="Yanf M."/>
            <person name="Daum C."/>
            <person name="Ng V."/>
            <person name="Clum A."/>
            <person name="Ohm R."/>
            <person name="Martin F."/>
            <person name="Silar P."/>
            <person name="Natvig D."/>
            <person name="Lalanne C."/>
            <person name="Gautier V."/>
            <person name="Ament-Velasquez S.L."/>
            <person name="Kruys A."/>
            <person name="Hutchinson M.I."/>
            <person name="Powell A.J."/>
            <person name="Barry K."/>
            <person name="Miller A.N."/>
            <person name="Grigoriev I.V."/>
            <person name="Debuchy R."/>
            <person name="Gladieux P."/>
            <person name="Thoren M.H."/>
            <person name="Johannesson H."/>
        </authorList>
    </citation>
    <scope>NUCLEOTIDE SEQUENCE</scope>
    <source>
        <strain evidence="1">CBS 892.96</strain>
    </source>
</reference>
<protein>
    <submittedName>
        <fullName evidence="1">Uncharacterized protein</fullName>
    </submittedName>
</protein>
<comment type="caution">
    <text evidence="1">The sequence shown here is derived from an EMBL/GenBank/DDBJ whole genome shotgun (WGS) entry which is preliminary data.</text>
</comment>
<evidence type="ECO:0000313" key="1">
    <source>
        <dbReference type="EMBL" id="KAK4174693.1"/>
    </source>
</evidence>
<reference evidence="1" key="1">
    <citation type="journal article" date="2023" name="Mol. Phylogenet. Evol.">
        <title>Genome-scale phylogeny and comparative genomics of the fungal order Sordariales.</title>
        <authorList>
            <person name="Hensen N."/>
            <person name="Bonometti L."/>
            <person name="Westerberg I."/>
            <person name="Brannstrom I.O."/>
            <person name="Guillou S."/>
            <person name="Cros-Aarteil S."/>
            <person name="Calhoun S."/>
            <person name="Haridas S."/>
            <person name="Kuo A."/>
            <person name="Mondo S."/>
            <person name="Pangilinan J."/>
            <person name="Riley R."/>
            <person name="LaButti K."/>
            <person name="Andreopoulos B."/>
            <person name="Lipzen A."/>
            <person name="Chen C."/>
            <person name="Yan M."/>
            <person name="Daum C."/>
            <person name="Ng V."/>
            <person name="Clum A."/>
            <person name="Steindorff A."/>
            <person name="Ohm R.A."/>
            <person name="Martin F."/>
            <person name="Silar P."/>
            <person name="Natvig D.O."/>
            <person name="Lalanne C."/>
            <person name="Gautier V."/>
            <person name="Ament-Velasquez S.L."/>
            <person name="Kruys A."/>
            <person name="Hutchinson M.I."/>
            <person name="Powell A.J."/>
            <person name="Barry K."/>
            <person name="Miller A.N."/>
            <person name="Grigoriev I.V."/>
            <person name="Debuchy R."/>
            <person name="Gladieux P."/>
            <person name="Hiltunen Thoren M."/>
            <person name="Johannesson H."/>
        </authorList>
    </citation>
    <scope>NUCLEOTIDE SEQUENCE</scope>
    <source>
        <strain evidence="1">CBS 892.96</strain>
    </source>
</reference>
<evidence type="ECO:0000313" key="2">
    <source>
        <dbReference type="Proteomes" id="UP001302321"/>
    </source>
</evidence>
<dbReference type="Proteomes" id="UP001302321">
    <property type="component" value="Unassembled WGS sequence"/>
</dbReference>
<gene>
    <name evidence="1" type="ORF">QBC36DRAFT_292195</name>
</gene>